<accession>A0A7U4E765</accession>
<dbReference type="Pfam" id="PF07676">
    <property type="entry name" value="PD40"/>
    <property type="match status" value="1"/>
</dbReference>
<dbReference type="InterPro" id="IPR011659">
    <property type="entry name" value="WD40"/>
</dbReference>
<feature type="chain" id="PRO_5030842984" evidence="2">
    <location>
        <begin position="19"/>
        <end position="311"/>
    </location>
</feature>
<name>A0A7U4E765_RUNSL</name>
<comment type="similarity">
    <text evidence="1">Belongs to the TolB family.</text>
</comment>
<protein>
    <submittedName>
        <fullName evidence="4">WD40-like beta Propeller containing protein</fullName>
    </submittedName>
</protein>
<dbReference type="InterPro" id="IPR011042">
    <property type="entry name" value="6-blade_b-propeller_TolB-like"/>
</dbReference>
<proteinExistence type="inferred from homology"/>
<dbReference type="EMBL" id="CP002859">
    <property type="protein sequence ID" value="AEI49993.1"/>
    <property type="molecule type" value="Genomic_DNA"/>
</dbReference>
<reference evidence="4 5" key="2">
    <citation type="journal article" date="2012" name="Stand. Genomic Sci.">
        <title>Complete genome sequence of the aquatic bacterium Runella slithyformis type strain (LSU 4(T)).</title>
        <authorList>
            <person name="Copeland A."/>
            <person name="Zhang X."/>
            <person name="Misra M."/>
            <person name="Lapidus A."/>
            <person name="Nolan M."/>
            <person name="Lucas S."/>
            <person name="Deshpande S."/>
            <person name="Cheng J.F."/>
            <person name="Tapia R."/>
            <person name="Goodwin L.A."/>
            <person name="Pitluck S."/>
            <person name="Liolios K."/>
            <person name="Pagani I."/>
            <person name="Ivanova N."/>
            <person name="Mikhailova N."/>
            <person name="Pati A."/>
            <person name="Chen A."/>
            <person name="Palaniappan K."/>
            <person name="Land M."/>
            <person name="Hauser L."/>
            <person name="Pan C."/>
            <person name="Jeffries C.D."/>
            <person name="Detter J.C."/>
            <person name="Brambilla E.M."/>
            <person name="Rohde M."/>
            <person name="Djao O.D."/>
            <person name="Goker M."/>
            <person name="Sikorski J."/>
            <person name="Tindall B.J."/>
            <person name="Woyke T."/>
            <person name="Bristow J."/>
            <person name="Eisen J.A."/>
            <person name="Markowitz V."/>
            <person name="Hugenholtz P."/>
            <person name="Kyrpides N.C."/>
            <person name="Klenk H.P."/>
            <person name="Mavromatis K."/>
        </authorList>
    </citation>
    <scope>NUCLEOTIDE SEQUENCE [LARGE SCALE GENOMIC DNA]</scope>
    <source>
        <strain evidence="5">ATCC 29530 / DSM 19594 / LMG 11500 / NCIMB 11436 / LSU 4</strain>
    </source>
</reference>
<feature type="domain" description="Prolow-density lipoprotein receptor-related protein 1-like beta-propeller" evidence="3">
    <location>
        <begin position="118"/>
        <end position="235"/>
    </location>
</feature>
<evidence type="ECO:0000313" key="5">
    <source>
        <dbReference type="Proteomes" id="UP000000493"/>
    </source>
</evidence>
<evidence type="ECO:0000313" key="4">
    <source>
        <dbReference type="EMBL" id="AEI49993.1"/>
    </source>
</evidence>
<keyword evidence="5" id="KW-1185">Reference proteome</keyword>
<dbReference type="KEGG" id="rsi:Runsl_3635"/>
<evidence type="ECO:0000256" key="2">
    <source>
        <dbReference type="SAM" id="SignalP"/>
    </source>
</evidence>
<evidence type="ECO:0000256" key="1">
    <source>
        <dbReference type="ARBA" id="ARBA00009820"/>
    </source>
</evidence>
<dbReference type="Proteomes" id="UP000000493">
    <property type="component" value="Chromosome"/>
</dbReference>
<keyword evidence="2" id="KW-0732">Signal</keyword>
<dbReference type="InterPro" id="IPR032485">
    <property type="entry name" value="LRP1-like_beta_prop"/>
</dbReference>
<dbReference type="PANTHER" id="PTHR36842">
    <property type="entry name" value="PROTEIN TOLB HOMOLOG"/>
    <property type="match status" value="1"/>
</dbReference>
<organism evidence="4 5">
    <name type="scientific">Runella slithyformis (strain ATCC 29530 / DSM 19594 / LMG 11500 / NCIMB 11436 / LSU 4)</name>
    <dbReference type="NCBI Taxonomy" id="761193"/>
    <lineage>
        <taxon>Bacteria</taxon>
        <taxon>Pseudomonadati</taxon>
        <taxon>Bacteroidota</taxon>
        <taxon>Cytophagia</taxon>
        <taxon>Cytophagales</taxon>
        <taxon>Spirosomataceae</taxon>
        <taxon>Runella</taxon>
    </lineage>
</organism>
<dbReference type="RefSeq" id="WP_013929296.1">
    <property type="nucleotide sequence ID" value="NC_015703.1"/>
</dbReference>
<evidence type="ECO:0000259" key="3">
    <source>
        <dbReference type="Pfam" id="PF16472"/>
    </source>
</evidence>
<feature type="signal peptide" evidence="2">
    <location>
        <begin position="1"/>
        <end position="18"/>
    </location>
</feature>
<dbReference type="Pfam" id="PF16472">
    <property type="entry name" value="DUF5050"/>
    <property type="match status" value="1"/>
</dbReference>
<dbReference type="SUPFAM" id="SSF69304">
    <property type="entry name" value="Tricorn protease N-terminal domain"/>
    <property type="match status" value="1"/>
</dbReference>
<dbReference type="AlphaFoldDB" id="A0A7U4E765"/>
<gene>
    <name evidence="4" type="ordered locus">Runsl_3635</name>
</gene>
<sequence>MKKLSLVFWLILYRQVNAQMAETLQKSRFLITSVRTGDTDIFSVNPVTGDAVNLTKSPKSEERYPAWSPDGRKIIFTSNRADGKTYHYFIANADGSNVRQLTHLAPGTVAYWASWTADGTYIYFNEGNSSQIYRVRPDGSDLKAAAEGRDANISPDGKKLVYTQKGTKAWGVWVMNADGTNRRQIVTNESEIGGIAPVWSADGKKIAYSMQVGDYAELFVCNADGSENKQLTDLKQISSSPAFSPDGKFITFRVTNEAYWRDAKKMKLTYDEKAGDKRPIWVINSDGSTPQMVEVLHYQCAMDGSRAEIKY</sequence>
<dbReference type="Gene3D" id="2.120.10.30">
    <property type="entry name" value="TolB, C-terminal domain"/>
    <property type="match status" value="2"/>
</dbReference>
<reference evidence="5" key="1">
    <citation type="submission" date="2011-06" db="EMBL/GenBank/DDBJ databases">
        <title>The complete genome of chromosome of Runella slithyformis DSM 19594.</title>
        <authorList>
            <consortium name="US DOE Joint Genome Institute (JGI-PGF)"/>
            <person name="Lucas S."/>
            <person name="Han J."/>
            <person name="Lapidus A."/>
            <person name="Bruce D."/>
            <person name="Goodwin L."/>
            <person name="Pitluck S."/>
            <person name="Peters L."/>
            <person name="Kyrpides N."/>
            <person name="Mavromatis K."/>
            <person name="Ivanova N."/>
            <person name="Ovchinnikova G."/>
            <person name="Zhang X."/>
            <person name="Misra M."/>
            <person name="Detter J.C."/>
            <person name="Tapia R."/>
            <person name="Han C."/>
            <person name="Land M."/>
            <person name="Hauser L."/>
            <person name="Markowitz V."/>
            <person name="Cheng J.-F."/>
            <person name="Hugenholtz P."/>
            <person name="Woyke T."/>
            <person name="Wu D."/>
            <person name="Tindall B."/>
            <person name="Faehrich R."/>
            <person name="Brambilla E."/>
            <person name="Klenk H.-P."/>
            <person name="Eisen J.A."/>
        </authorList>
    </citation>
    <scope>NUCLEOTIDE SEQUENCE [LARGE SCALE GENOMIC DNA]</scope>
    <source>
        <strain evidence="5">ATCC 29530 / DSM 19594 / LMG 11500 / NCIMB 11436 / LSU 4</strain>
    </source>
</reference>
<dbReference type="PANTHER" id="PTHR36842:SF1">
    <property type="entry name" value="PROTEIN TOLB"/>
    <property type="match status" value="1"/>
</dbReference>